<gene>
    <name evidence="6" type="ORF">BO97DRAFT_472196</name>
</gene>
<reference evidence="6 7" key="1">
    <citation type="submission" date="2018-02" db="EMBL/GenBank/DDBJ databases">
        <title>The genomes of Aspergillus section Nigri reveals drivers in fungal speciation.</title>
        <authorList>
            <consortium name="DOE Joint Genome Institute"/>
            <person name="Vesth T.C."/>
            <person name="Nybo J."/>
            <person name="Theobald S."/>
            <person name="Brandl J."/>
            <person name="Frisvad J.C."/>
            <person name="Nielsen K.F."/>
            <person name="Lyhne E.K."/>
            <person name="Kogle M.E."/>
            <person name="Kuo A."/>
            <person name="Riley R."/>
            <person name="Clum A."/>
            <person name="Nolan M."/>
            <person name="Lipzen A."/>
            <person name="Salamov A."/>
            <person name="Henrissat B."/>
            <person name="Wiebenga A."/>
            <person name="De vries R.P."/>
            <person name="Grigoriev I.V."/>
            <person name="Mortensen U.H."/>
            <person name="Andersen M.R."/>
            <person name="Baker S.E."/>
        </authorList>
    </citation>
    <scope>NUCLEOTIDE SEQUENCE [LARGE SCALE GENOMIC DNA]</scope>
    <source>
        <strain evidence="6 7">CBS 101889</strain>
    </source>
</reference>
<dbReference type="GO" id="GO:0000278">
    <property type="term" value="P:mitotic cell cycle"/>
    <property type="evidence" value="ECO:0007669"/>
    <property type="project" value="TreeGrafter"/>
</dbReference>
<feature type="domain" description="Calponin-homology (CH)" evidence="5">
    <location>
        <begin position="635"/>
        <end position="756"/>
    </location>
</feature>
<evidence type="ECO:0000256" key="4">
    <source>
        <dbReference type="SAM" id="MobiDB-lite"/>
    </source>
</evidence>
<evidence type="ECO:0000313" key="7">
    <source>
        <dbReference type="Proteomes" id="UP000248961"/>
    </source>
</evidence>
<dbReference type="GO" id="GO:0051295">
    <property type="term" value="P:establishment of meiotic spindle localization"/>
    <property type="evidence" value="ECO:0007669"/>
    <property type="project" value="TreeGrafter"/>
</dbReference>
<comment type="subcellular location">
    <subcellularLocation>
        <location evidence="1">Cytoplasm</location>
    </subcellularLocation>
</comment>
<dbReference type="GO" id="GO:0005737">
    <property type="term" value="C:cytoplasm"/>
    <property type="evidence" value="ECO:0007669"/>
    <property type="project" value="UniProtKB-SubCell"/>
</dbReference>
<dbReference type="GO" id="GO:0005516">
    <property type="term" value="F:calmodulin binding"/>
    <property type="evidence" value="ECO:0007669"/>
    <property type="project" value="UniProtKB-KW"/>
</dbReference>
<dbReference type="STRING" id="1450537.A0A395HU07"/>
<dbReference type="GO" id="GO:0007051">
    <property type="term" value="P:spindle organization"/>
    <property type="evidence" value="ECO:0007669"/>
    <property type="project" value="TreeGrafter"/>
</dbReference>
<dbReference type="PROSITE" id="PS50021">
    <property type="entry name" value="CH"/>
    <property type="match status" value="1"/>
</dbReference>
<dbReference type="EMBL" id="KZ824301">
    <property type="protein sequence ID" value="RAL09694.1"/>
    <property type="molecule type" value="Genomic_DNA"/>
</dbReference>
<dbReference type="PANTHER" id="PTHR22706:SF1">
    <property type="entry name" value="ASSEMBLY FACTOR FOR SPINDLE MICROTUBULES"/>
    <property type="match status" value="1"/>
</dbReference>
<dbReference type="CDD" id="cd21223">
    <property type="entry name" value="CH_ASPM_rpt1"/>
    <property type="match status" value="1"/>
</dbReference>
<evidence type="ECO:0000256" key="3">
    <source>
        <dbReference type="ARBA" id="ARBA00022860"/>
    </source>
</evidence>
<dbReference type="GeneID" id="37204402"/>
<feature type="region of interest" description="Disordered" evidence="4">
    <location>
        <begin position="120"/>
        <end position="145"/>
    </location>
</feature>
<dbReference type="AlphaFoldDB" id="A0A395HU07"/>
<feature type="region of interest" description="Disordered" evidence="4">
    <location>
        <begin position="17"/>
        <end position="37"/>
    </location>
</feature>
<dbReference type="Proteomes" id="UP000248961">
    <property type="component" value="Unassembled WGS sequence"/>
</dbReference>
<dbReference type="InterPro" id="IPR036872">
    <property type="entry name" value="CH_dom_sf"/>
</dbReference>
<dbReference type="Gene3D" id="1.10.418.10">
    <property type="entry name" value="Calponin-like domain"/>
    <property type="match status" value="1"/>
</dbReference>
<feature type="region of interest" description="Disordered" evidence="4">
    <location>
        <begin position="325"/>
        <end position="378"/>
    </location>
</feature>
<sequence>MSSYIYDATTPCPSRLRISASDRSSDRSSLDSLWDRSITSGDSTEDIDFTTEIRPSVLTGAKPRRKTRSNASFMIHDDHEVDSAQAAHGPRKEVTATAIHSTRKKSLLAQPAQRFRSKVSFVASPQRQSRRSEGVITMSQQQKRQDQLENNELLTQINGRNQGLQSKDTLKKAVRRNTIYIPPDDTTVASVFMGPLSPQKTANVESLLREDTQINSLEAQIARKRQTKRSMNPTAQRAPLNPSSKVLQCANVHVDMPGKNGGKENIPPGSILVGTKKNFKYSKVDELYERRQKVASNETQARRAKHTSNPVKTVLASKTSNQIIRHAEAETKPSEPETEPTKRQSINVSNQTPYFGHSASQIRDPKLDTSATSSGAGKASTLHGLGAKWLVRSSSIIPNDITKPELYEDDWLGHQEIVLTPLLNELFKGNDNNSGCADANRLRQELLNLYQRAPFTQLQKRLKASLFYGALSLPKDALSRTNQIYRDLGLKRKFLDFWVHTYDLEALRAALEVITGRAIPSSKLAAGGRDAAREKAMKRKLEGFLDAFLLQNQDMERHPQDREGDDGDIAGRAYRRTFLRSVMIIVLLDQSKRCSGSLLPHLLFQPSSLHKSSTAVLQALGQLLLPSCGDIIKALHHLDCQLSYEQQPLAEYEFWISNIAVDLRDGVKLARLVELLVLKPATPGEVGDQKWPLSNRLKFPCVGRAVKLFNVQITLDTLRSIDETRQLVHMVRAEDIVDGHREKTLQILSGLVSTWGIDRLLDCGELRREDADLDSLDTLGAACNEIRRLLKGWANLLAESNGLHLENFSTDFSDGKIYECIVNEYGNILDSDEHLCDDSKRAFAMESRLRVLGCSAELVRIICPPSGAHIPDTDFTIGVLAFLCSRILSATKRAPQSNLEDRGV</sequence>
<feature type="compositionally biased region" description="Low complexity" evidence="4">
    <location>
        <begin position="369"/>
        <end position="378"/>
    </location>
</feature>
<keyword evidence="2" id="KW-0963">Cytoplasm</keyword>
<keyword evidence="3" id="KW-0112">Calmodulin-binding</keyword>
<dbReference type="InterPro" id="IPR001715">
    <property type="entry name" value="CH_dom"/>
</dbReference>
<keyword evidence="7" id="KW-1185">Reference proteome</keyword>
<evidence type="ECO:0000256" key="2">
    <source>
        <dbReference type="ARBA" id="ARBA00022490"/>
    </source>
</evidence>
<feature type="compositionally biased region" description="Basic and acidic residues" evidence="4">
    <location>
        <begin position="325"/>
        <end position="342"/>
    </location>
</feature>
<name>A0A395HU07_ASPHC</name>
<protein>
    <recommendedName>
        <fullName evidence="5">Calponin-homology (CH) domain-containing protein</fullName>
    </recommendedName>
</protein>
<dbReference type="PANTHER" id="PTHR22706">
    <property type="entry name" value="ASSEMBLY FACTOR FOR SPINDLE MICROTUBULES"/>
    <property type="match status" value="1"/>
</dbReference>
<dbReference type="SUPFAM" id="SSF47576">
    <property type="entry name" value="Calponin-homology domain, CH-domain"/>
    <property type="match status" value="1"/>
</dbReference>
<proteinExistence type="predicted"/>
<organism evidence="6 7">
    <name type="scientific">Aspergillus homomorphus (strain CBS 101889)</name>
    <dbReference type="NCBI Taxonomy" id="1450537"/>
    <lineage>
        <taxon>Eukaryota</taxon>
        <taxon>Fungi</taxon>
        <taxon>Dikarya</taxon>
        <taxon>Ascomycota</taxon>
        <taxon>Pezizomycotina</taxon>
        <taxon>Eurotiomycetes</taxon>
        <taxon>Eurotiomycetidae</taxon>
        <taxon>Eurotiales</taxon>
        <taxon>Aspergillaceae</taxon>
        <taxon>Aspergillus</taxon>
        <taxon>Aspergillus subgen. Circumdati</taxon>
    </lineage>
</organism>
<dbReference type="RefSeq" id="XP_025548848.1">
    <property type="nucleotide sequence ID" value="XM_025700113.1"/>
</dbReference>
<evidence type="ECO:0000313" key="6">
    <source>
        <dbReference type="EMBL" id="RAL09694.1"/>
    </source>
</evidence>
<evidence type="ECO:0000256" key="1">
    <source>
        <dbReference type="ARBA" id="ARBA00004496"/>
    </source>
</evidence>
<dbReference type="OrthoDB" id="76388at2759"/>
<dbReference type="VEuPathDB" id="FungiDB:BO97DRAFT_472196"/>
<dbReference type="InterPro" id="IPR051185">
    <property type="entry name" value="ASPM"/>
</dbReference>
<evidence type="ECO:0000259" key="5">
    <source>
        <dbReference type="PROSITE" id="PS50021"/>
    </source>
</evidence>
<dbReference type="GO" id="GO:0000922">
    <property type="term" value="C:spindle pole"/>
    <property type="evidence" value="ECO:0007669"/>
    <property type="project" value="TreeGrafter"/>
</dbReference>
<accession>A0A395HU07</accession>
<feature type="compositionally biased region" description="Polar residues" evidence="4">
    <location>
        <begin position="343"/>
        <end position="361"/>
    </location>
</feature>